<dbReference type="InParanoid" id="Q029N4"/>
<dbReference type="Pfam" id="PF00581">
    <property type="entry name" value="Rhodanese"/>
    <property type="match status" value="1"/>
</dbReference>
<dbReference type="HOGENOM" id="CLU_058197_0_0_0"/>
<dbReference type="OrthoDB" id="9782291at2"/>
<dbReference type="PROSITE" id="PS50206">
    <property type="entry name" value="RHODANESE_3"/>
    <property type="match status" value="1"/>
</dbReference>
<dbReference type="GO" id="GO:0005886">
    <property type="term" value="C:plasma membrane"/>
    <property type="evidence" value="ECO:0007669"/>
    <property type="project" value="UniProtKB-SubCell"/>
</dbReference>
<keyword evidence="5 6" id="KW-0472">Membrane</keyword>
<keyword evidence="2" id="KW-1003">Cell membrane</keyword>
<feature type="domain" description="Rhodanese" evidence="7">
    <location>
        <begin position="217"/>
        <end position="265"/>
    </location>
</feature>
<dbReference type="Gene3D" id="3.40.250.10">
    <property type="entry name" value="Rhodanese-like domain"/>
    <property type="match status" value="1"/>
</dbReference>
<dbReference type="FunCoup" id="Q029N4">
    <property type="interactions" value="266"/>
</dbReference>
<feature type="transmembrane region" description="Helical" evidence="6">
    <location>
        <begin position="169"/>
        <end position="192"/>
    </location>
</feature>
<proteinExistence type="predicted"/>
<evidence type="ECO:0000256" key="3">
    <source>
        <dbReference type="ARBA" id="ARBA00022692"/>
    </source>
</evidence>
<keyword evidence="3 6" id="KW-0812">Transmembrane</keyword>
<dbReference type="eggNOG" id="COG0586">
    <property type="taxonomic scope" value="Bacteria"/>
</dbReference>
<dbReference type="eggNOG" id="COG0607">
    <property type="taxonomic scope" value="Bacteria"/>
</dbReference>
<dbReference type="InterPro" id="IPR001763">
    <property type="entry name" value="Rhodanese-like_dom"/>
</dbReference>
<feature type="transmembrane region" description="Helical" evidence="6">
    <location>
        <begin position="135"/>
        <end position="157"/>
    </location>
</feature>
<evidence type="ECO:0000256" key="4">
    <source>
        <dbReference type="ARBA" id="ARBA00022989"/>
    </source>
</evidence>
<evidence type="ECO:0000259" key="7">
    <source>
        <dbReference type="PROSITE" id="PS50206"/>
    </source>
</evidence>
<name>Q029N4_SOLUE</name>
<dbReference type="InterPro" id="IPR051311">
    <property type="entry name" value="DedA_domain"/>
</dbReference>
<feature type="transmembrane region" description="Helical" evidence="6">
    <location>
        <begin position="47"/>
        <end position="68"/>
    </location>
</feature>
<protein>
    <recommendedName>
        <fullName evidence="7">Rhodanese domain-containing protein</fullName>
    </recommendedName>
</protein>
<sequence length="266" mass="29074">MTHAAQFLVHYGYVLLFGWLLLEQGALPLPSIPLLLACGALARSGQLHPLLVVASGLAACLIADNVWFQLGRRKGGKVLHFLCRIALEPDSCVRQTENAFQRYGVHSLLVSKFIPGLNAVAAPLAGSSGTGMARFLIFDTAGALLWILAYTGLGYVFSDQIEIVGAYAVRTGSGLAIVTVAVVAGWVAWKYIQRQRFLKKIKVARITPQELREKLDAGEDVFVIDLRSEREFEEDAIPGAMHMPANQLAERNSAIPRDRDVILFCS</sequence>
<dbReference type="InterPro" id="IPR036873">
    <property type="entry name" value="Rhodanese-like_dom_sf"/>
</dbReference>
<dbReference type="Pfam" id="PF09335">
    <property type="entry name" value="VTT_dom"/>
    <property type="match status" value="1"/>
</dbReference>
<dbReference type="AlphaFoldDB" id="Q029N4"/>
<dbReference type="PANTHER" id="PTHR42709">
    <property type="entry name" value="ALKALINE PHOSPHATASE LIKE PROTEIN"/>
    <property type="match status" value="1"/>
</dbReference>
<evidence type="ECO:0000256" key="2">
    <source>
        <dbReference type="ARBA" id="ARBA00022475"/>
    </source>
</evidence>
<accession>Q029N4</accession>
<evidence type="ECO:0000256" key="6">
    <source>
        <dbReference type="SAM" id="Phobius"/>
    </source>
</evidence>
<reference evidence="8" key="1">
    <citation type="submission" date="2006-10" db="EMBL/GenBank/DDBJ databases">
        <title>Complete sequence of Solibacter usitatus Ellin6076.</title>
        <authorList>
            <consortium name="US DOE Joint Genome Institute"/>
            <person name="Copeland A."/>
            <person name="Lucas S."/>
            <person name="Lapidus A."/>
            <person name="Barry K."/>
            <person name="Detter J.C."/>
            <person name="Glavina del Rio T."/>
            <person name="Hammon N."/>
            <person name="Israni S."/>
            <person name="Dalin E."/>
            <person name="Tice H."/>
            <person name="Pitluck S."/>
            <person name="Thompson L.S."/>
            <person name="Brettin T."/>
            <person name="Bruce D."/>
            <person name="Han C."/>
            <person name="Tapia R."/>
            <person name="Gilna P."/>
            <person name="Schmutz J."/>
            <person name="Larimer F."/>
            <person name="Land M."/>
            <person name="Hauser L."/>
            <person name="Kyrpides N."/>
            <person name="Mikhailova N."/>
            <person name="Janssen P.H."/>
            <person name="Kuske C.R."/>
            <person name="Richardson P."/>
        </authorList>
    </citation>
    <scope>NUCLEOTIDE SEQUENCE</scope>
    <source>
        <strain evidence="8">Ellin6076</strain>
    </source>
</reference>
<evidence type="ECO:0000256" key="5">
    <source>
        <dbReference type="ARBA" id="ARBA00023136"/>
    </source>
</evidence>
<evidence type="ECO:0000256" key="1">
    <source>
        <dbReference type="ARBA" id="ARBA00004651"/>
    </source>
</evidence>
<keyword evidence="4 6" id="KW-1133">Transmembrane helix</keyword>
<dbReference type="KEGG" id="sus:Acid_1248"/>
<organism evidence="8">
    <name type="scientific">Solibacter usitatus (strain Ellin6076)</name>
    <dbReference type="NCBI Taxonomy" id="234267"/>
    <lineage>
        <taxon>Bacteria</taxon>
        <taxon>Pseudomonadati</taxon>
        <taxon>Acidobacteriota</taxon>
        <taxon>Terriglobia</taxon>
        <taxon>Bryobacterales</taxon>
        <taxon>Solibacteraceae</taxon>
        <taxon>Candidatus Solibacter</taxon>
    </lineage>
</organism>
<dbReference type="EMBL" id="CP000473">
    <property type="protein sequence ID" value="ABJ82242.1"/>
    <property type="molecule type" value="Genomic_DNA"/>
</dbReference>
<comment type="subcellular location">
    <subcellularLocation>
        <location evidence="1">Cell membrane</location>
        <topology evidence="1">Multi-pass membrane protein</topology>
    </subcellularLocation>
</comment>
<feature type="transmembrane region" description="Helical" evidence="6">
    <location>
        <begin position="7"/>
        <end position="27"/>
    </location>
</feature>
<dbReference type="STRING" id="234267.Acid_1248"/>
<dbReference type="InterPro" id="IPR032816">
    <property type="entry name" value="VTT_dom"/>
</dbReference>
<dbReference type="PANTHER" id="PTHR42709:SF6">
    <property type="entry name" value="UNDECAPRENYL PHOSPHATE TRANSPORTER A"/>
    <property type="match status" value="1"/>
</dbReference>
<gene>
    <name evidence="8" type="ordered locus">Acid_1248</name>
</gene>
<dbReference type="SUPFAM" id="SSF52821">
    <property type="entry name" value="Rhodanese/Cell cycle control phosphatase"/>
    <property type="match status" value="1"/>
</dbReference>
<evidence type="ECO:0000313" key="8">
    <source>
        <dbReference type="EMBL" id="ABJ82242.1"/>
    </source>
</evidence>